<gene>
    <name evidence="5 8" type="primary">ureE</name>
    <name evidence="8" type="ordered locus">P9303_29771</name>
</gene>
<comment type="subcellular location">
    <subcellularLocation>
        <location evidence="1 5">Cytoplasm</location>
    </subcellularLocation>
</comment>
<proteinExistence type="inferred from homology"/>
<evidence type="ECO:0000256" key="2">
    <source>
        <dbReference type="ARBA" id="ARBA00022490"/>
    </source>
</evidence>
<dbReference type="HOGENOM" id="CLU_093757_2_0_3"/>
<dbReference type="GO" id="GO:0065003">
    <property type="term" value="P:protein-containing complex assembly"/>
    <property type="evidence" value="ECO:0007669"/>
    <property type="project" value="InterPro"/>
</dbReference>
<dbReference type="SMART" id="SM00988">
    <property type="entry name" value="UreE_N"/>
    <property type="match status" value="1"/>
</dbReference>
<dbReference type="InterPro" id="IPR036118">
    <property type="entry name" value="UreE_N_sf"/>
</dbReference>
<dbReference type="GO" id="GO:0019627">
    <property type="term" value="P:urea metabolic process"/>
    <property type="evidence" value="ECO:0007669"/>
    <property type="project" value="InterPro"/>
</dbReference>
<comment type="function">
    <text evidence="5">Involved in urease metallocenter assembly. Binds nickel. Probably functions as a nickel donor during metallocenter assembly.</text>
</comment>
<evidence type="ECO:0000313" key="9">
    <source>
        <dbReference type="Proteomes" id="UP000002274"/>
    </source>
</evidence>
<evidence type="ECO:0000256" key="1">
    <source>
        <dbReference type="ARBA" id="ARBA00004496"/>
    </source>
</evidence>
<dbReference type="NCBIfam" id="NF009756">
    <property type="entry name" value="PRK13261.2-2"/>
    <property type="match status" value="1"/>
</dbReference>
<organism evidence="8 9">
    <name type="scientific">Prochlorococcus marinus (strain MIT 9303)</name>
    <dbReference type="NCBI Taxonomy" id="59922"/>
    <lineage>
        <taxon>Bacteria</taxon>
        <taxon>Bacillati</taxon>
        <taxon>Cyanobacteriota</taxon>
        <taxon>Cyanophyceae</taxon>
        <taxon>Synechococcales</taxon>
        <taxon>Prochlorococcaceae</taxon>
        <taxon>Prochlorococcus</taxon>
    </lineage>
</organism>
<dbReference type="GO" id="GO:0051082">
    <property type="term" value="F:unfolded protein binding"/>
    <property type="evidence" value="ECO:0007669"/>
    <property type="project" value="UniProtKB-UniRule"/>
</dbReference>
<dbReference type="STRING" id="59922.P9303_29771"/>
<dbReference type="EMBL" id="CP000554">
    <property type="protein sequence ID" value="ABM79707.1"/>
    <property type="molecule type" value="Genomic_DNA"/>
</dbReference>
<evidence type="ECO:0000256" key="4">
    <source>
        <dbReference type="ARBA" id="ARBA00023186"/>
    </source>
</evidence>
<reference evidence="8 9" key="1">
    <citation type="journal article" date="2007" name="PLoS Genet.">
        <title>Patterns and implications of gene gain and loss in the evolution of Prochlorococcus.</title>
        <authorList>
            <person name="Kettler G.C."/>
            <person name="Martiny A.C."/>
            <person name="Huang K."/>
            <person name="Zucker J."/>
            <person name="Coleman M.L."/>
            <person name="Rodrigue S."/>
            <person name="Chen F."/>
            <person name="Lapidus A."/>
            <person name="Ferriera S."/>
            <person name="Johnson J."/>
            <person name="Steglich C."/>
            <person name="Church G.M."/>
            <person name="Richardson P."/>
            <person name="Chisholm S.W."/>
        </authorList>
    </citation>
    <scope>NUCLEOTIDE SEQUENCE [LARGE SCALE GENOMIC DNA]</scope>
    <source>
        <strain evidence="8 9">MIT 9303</strain>
    </source>
</reference>
<dbReference type="InterPro" id="IPR004029">
    <property type="entry name" value="UreE_N"/>
</dbReference>
<dbReference type="Gene3D" id="3.30.70.790">
    <property type="entry name" value="UreE, C-terminal domain"/>
    <property type="match status" value="1"/>
</dbReference>
<keyword evidence="3 5" id="KW-0533">Nickel</keyword>
<evidence type="ECO:0000256" key="6">
    <source>
        <dbReference type="SAM" id="MobiDB-lite"/>
    </source>
</evidence>
<protein>
    <recommendedName>
        <fullName evidence="5">Urease accessory protein UreE</fullName>
    </recommendedName>
</protein>
<keyword evidence="2 5" id="KW-0963">Cytoplasm</keyword>
<accession>A2CDZ7</accession>
<evidence type="ECO:0000259" key="7">
    <source>
        <dbReference type="SMART" id="SM00988"/>
    </source>
</evidence>
<dbReference type="HAMAP" id="MF_00822">
    <property type="entry name" value="UreE"/>
    <property type="match status" value="1"/>
</dbReference>
<evidence type="ECO:0000313" key="8">
    <source>
        <dbReference type="EMBL" id="ABM79707.1"/>
    </source>
</evidence>
<dbReference type="KEGG" id="pmf:P9303_29771"/>
<comment type="similarity">
    <text evidence="5">Belongs to the UreE family.</text>
</comment>
<feature type="domain" description="UreE urease accessory N-terminal" evidence="7">
    <location>
        <begin position="23"/>
        <end position="87"/>
    </location>
</feature>
<evidence type="ECO:0000256" key="3">
    <source>
        <dbReference type="ARBA" id="ARBA00022596"/>
    </source>
</evidence>
<dbReference type="Gene3D" id="2.60.260.20">
    <property type="entry name" value="Urease metallochaperone UreE, N-terminal domain"/>
    <property type="match status" value="1"/>
</dbReference>
<dbReference type="GO" id="GO:0005737">
    <property type="term" value="C:cytoplasm"/>
    <property type="evidence" value="ECO:0007669"/>
    <property type="project" value="UniProtKB-SubCell"/>
</dbReference>
<keyword evidence="4 5" id="KW-0143">Chaperone</keyword>
<dbReference type="GO" id="GO:0016151">
    <property type="term" value="F:nickel cation binding"/>
    <property type="evidence" value="ECO:0007669"/>
    <property type="project" value="UniProtKB-UniRule"/>
</dbReference>
<name>A2CDZ7_PROM3</name>
<sequence length="181" mass="20002">MEQLPFGRLMVMSLVDFPSRDTVPVLTRRLDAVGVEACMQLPLTAEERTRLRGLRCTACGQSVLLQLPRQGPLQPGESLAAAEGSVLVRVVAASEKLLLVRAPSELALLEAAYHLGNRHVALELRTKQLRLLDDPVLADLLRVRGLALESVMEPFYPEPGAYQGVHSHDQQPIDGHQQRHH</sequence>
<dbReference type="GO" id="GO:0006457">
    <property type="term" value="P:protein folding"/>
    <property type="evidence" value="ECO:0007669"/>
    <property type="project" value="InterPro"/>
</dbReference>
<evidence type="ECO:0000256" key="5">
    <source>
        <dbReference type="HAMAP-Rule" id="MF_00822"/>
    </source>
</evidence>
<dbReference type="SUPFAM" id="SSF69287">
    <property type="entry name" value="Urease metallochaperone UreE, N-terminal domain"/>
    <property type="match status" value="1"/>
</dbReference>
<feature type="region of interest" description="Disordered" evidence="6">
    <location>
        <begin position="159"/>
        <end position="181"/>
    </location>
</feature>
<dbReference type="AlphaFoldDB" id="A2CDZ7"/>
<dbReference type="Pfam" id="PF05194">
    <property type="entry name" value="UreE_C"/>
    <property type="match status" value="1"/>
</dbReference>
<dbReference type="InterPro" id="IPR007864">
    <property type="entry name" value="UreE_C_dom"/>
</dbReference>
<dbReference type="InterPro" id="IPR012406">
    <property type="entry name" value="UreE"/>
</dbReference>
<dbReference type="Proteomes" id="UP000002274">
    <property type="component" value="Chromosome"/>
</dbReference>
<dbReference type="SUPFAM" id="SSF69737">
    <property type="entry name" value="Urease metallochaperone UreE, C-terminal domain"/>
    <property type="match status" value="1"/>
</dbReference>